<accession>A0A8X6NRR8</accession>
<reference evidence="1" key="1">
    <citation type="submission" date="2020-08" db="EMBL/GenBank/DDBJ databases">
        <title>Multicomponent nature underlies the extraordinary mechanical properties of spider dragline silk.</title>
        <authorList>
            <person name="Kono N."/>
            <person name="Nakamura H."/>
            <person name="Mori M."/>
            <person name="Yoshida Y."/>
            <person name="Ohtoshi R."/>
            <person name="Malay A.D."/>
            <person name="Moran D.A.P."/>
            <person name="Tomita M."/>
            <person name="Numata K."/>
            <person name="Arakawa K."/>
        </authorList>
    </citation>
    <scope>NUCLEOTIDE SEQUENCE</scope>
</reference>
<dbReference type="Proteomes" id="UP000887013">
    <property type="component" value="Unassembled WGS sequence"/>
</dbReference>
<evidence type="ECO:0000313" key="2">
    <source>
        <dbReference type="Proteomes" id="UP000887013"/>
    </source>
</evidence>
<sequence length="185" mass="21228">MQCEHRHSGLCDVFRQNSGYGTMQFTCCCDMVPYETASLKVIAAALHDYGLGYVLPEFWFCFLSGDRNDRQSYRISTTSNAFCLKGILELLWMTTPSHRCCEYLQSEDIHPYEWPAFSFREPTRRSSPTWRRGCSRQPAPAPELRRALLLECGSTDLLFYLRDLTSSKSIKIISRGQKTVDGVEV</sequence>
<evidence type="ECO:0000313" key="1">
    <source>
        <dbReference type="EMBL" id="GFT27333.1"/>
    </source>
</evidence>
<dbReference type="EMBL" id="BMAW01060662">
    <property type="protein sequence ID" value="GFT27333.1"/>
    <property type="molecule type" value="Genomic_DNA"/>
</dbReference>
<protein>
    <submittedName>
        <fullName evidence="1">Uncharacterized protein</fullName>
    </submittedName>
</protein>
<keyword evidence="2" id="KW-1185">Reference proteome</keyword>
<gene>
    <name evidence="1" type="ORF">NPIL_312111</name>
</gene>
<comment type="caution">
    <text evidence="1">The sequence shown here is derived from an EMBL/GenBank/DDBJ whole genome shotgun (WGS) entry which is preliminary data.</text>
</comment>
<organism evidence="1 2">
    <name type="scientific">Nephila pilipes</name>
    <name type="common">Giant wood spider</name>
    <name type="synonym">Nephila maculata</name>
    <dbReference type="NCBI Taxonomy" id="299642"/>
    <lineage>
        <taxon>Eukaryota</taxon>
        <taxon>Metazoa</taxon>
        <taxon>Ecdysozoa</taxon>
        <taxon>Arthropoda</taxon>
        <taxon>Chelicerata</taxon>
        <taxon>Arachnida</taxon>
        <taxon>Araneae</taxon>
        <taxon>Araneomorphae</taxon>
        <taxon>Entelegynae</taxon>
        <taxon>Araneoidea</taxon>
        <taxon>Nephilidae</taxon>
        <taxon>Nephila</taxon>
    </lineage>
</organism>
<name>A0A8X6NRR8_NEPPI</name>
<dbReference type="AlphaFoldDB" id="A0A8X6NRR8"/>
<proteinExistence type="predicted"/>